<keyword evidence="1" id="KW-0812">Transmembrane</keyword>
<organism evidence="3">
    <name type="scientific">Limosilactobacillus reuteri subsp. suis (strain ATCC 53608 / LMG 31752 / 1063)</name>
    <name type="common">Lactobacillus reuteri</name>
    <dbReference type="NCBI Taxonomy" id="927703"/>
    <lineage>
        <taxon>Bacteria</taxon>
        <taxon>Bacillati</taxon>
        <taxon>Bacillota</taxon>
        <taxon>Bacilli</taxon>
        <taxon>Lactobacillales</taxon>
        <taxon>Lactobacillaceae</taxon>
        <taxon>Limosilactobacillus</taxon>
    </lineage>
</organism>
<dbReference type="Pfam" id="PF01757">
    <property type="entry name" value="Acyl_transf_3"/>
    <property type="match status" value="1"/>
</dbReference>
<feature type="transmembrane region" description="Helical" evidence="1">
    <location>
        <begin position="268"/>
        <end position="284"/>
    </location>
</feature>
<proteinExistence type="predicted"/>
<name>F8KGN5_LIMR5</name>
<protein>
    <recommendedName>
        <fullName evidence="2">Acyltransferase 3 domain-containing protein</fullName>
    </recommendedName>
</protein>
<feature type="transmembrane region" description="Helical" evidence="1">
    <location>
        <begin position="117"/>
        <end position="137"/>
    </location>
</feature>
<keyword evidence="1" id="KW-0472">Membrane</keyword>
<evidence type="ECO:0000256" key="1">
    <source>
        <dbReference type="SAM" id="Phobius"/>
    </source>
</evidence>
<reference evidence="3" key="1">
    <citation type="journal article" date="2011" name="J. Bacteriol.">
        <title>Genome sequence of the vertebrate gut symbiont Lactobacillus reuteri ATCC 53608.</title>
        <authorList>
            <person name="Heavens D."/>
            <person name="Tailford L.E."/>
            <person name="Crossman L."/>
            <person name="Jeffers F."/>
            <person name="Mackenzie D.A."/>
            <person name="Caccamo M."/>
            <person name="Juge N."/>
        </authorList>
    </citation>
    <scope>NUCLEOTIDE SEQUENCE [LARGE SCALE GENOMIC DNA]</scope>
    <source>
        <strain evidence="3">ATCC 53608</strain>
    </source>
</reference>
<feature type="transmembrane region" description="Helical" evidence="1">
    <location>
        <begin position="80"/>
        <end position="97"/>
    </location>
</feature>
<feature type="transmembrane region" description="Helical" evidence="1">
    <location>
        <begin position="304"/>
        <end position="329"/>
    </location>
</feature>
<dbReference type="HOGENOM" id="CLU_061343_1_0_9"/>
<feature type="transmembrane region" description="Helical" evidence="1">
    <location>
        <begin position="44"/>
        <end position="68"/>
    </location>
</feature>
<dbReference type="EMBL" id="FR854372">
    <property type="protein sequence ID" value="CCC04636.1"/>
    <property type="molecule type" value="Genomic_DNA"/>
</dbReference>
<evidence type="ECO:0000259" key="2">
    <source>
        <dbReference type="Pfam" id="PF01757"/>
    </source>
</evidence>
<dbReference type="RefSeq" id="WP_003676730.1">
    <property type="nucleotide sequence ID" value="NZ_JBKZDC010000049.1"/>
</dbReference>
<feature type="transmembrane region" description="Helical" evidence="1">
    <location>
        <begin position="174"/>
        <end position="192"/>
    </location>
</feature>
<dbReference type="GO" id="GO:0016747">
    <property type="term" value="F:acyltransferase activity, transferring groups other than amino-acyl groups"/>
    <property type="evidence" value="ECO:0007669"/>
    <property type="project" value="InterPro"/>
</dbReference>
<keyword evidence="1" id="KW-1133">Transmembrane helix</keyword>
<feature type="transmembrane region" description="Helical" evidence="1">
    <location>
        <begin position="12"/>
        <end position="32"/>
    </location>
</feature>
<dbReference type="AlphaFoldDB" id="F8KGN5"/>
<gene>
    <name evidence="3" type="ORF">LRATCC53608_1882</name>
</gene>
<feature type="transmembrane region" description="Helical" evidence="1">
    <location>
        <begin position="243"/>
        <end position="261"/>
    </location>
</feature>
<dbReference type="InterPro" id="IPR002656">
    <property type="entry name" value="Acyl_transf_3_dom"/>
</dbReference>
<reference evidence="3" key="2">
    <citation type="submission" date="2011-05" db="EMBL/GenBank/DDBJ databases">
        <authorList>
            <person name="Davey R."/>
        </authorList>
    </citation>
    <scope>NUCLEOTIDE SEQUENCE</scope>
    <source>
        <strain evidence="3">ATCC 53608</strain>
    </source>
</reference>
<feature type="domain" description="Acyltransferase 3" evidence="2">
    <location>
        <begin position="9"/>
        <end position="323"/>
    </location>
</feature>
<sequence length="345" mass="39436">MNIKKRSSNFELLRIIAMYLIVCHHYVLHGTLNIFKDNSSNSTILSVFAIGGKVGIDIFVMIGAYFLSEKEFKLSRLKNLVFETFFYSYFFFLLFGNKGVSSSTGIIGVLLPIPFDYWFVTTYFMILLLFPFINVLIKTLSRRRLGILISILLISISVVSLIPIKQVSAVLPELGATQLGSFIMLYLIGGYIRKYCTDYKYKNYGIFLTVIGIIISCSLVLFICAVASKYPNLGAYKLFLVDYYKLPIVVTATGIVLWVKFIKLGNNSVINTLSSTTFGIYLIHDNEYVRKIIWPLINNIQYNSLITSLIATILIPLVIFIVCSLIDIIRQLIFKYIRYFSRIRE</sequence>
<accession>A0A0S4NNJ8</accession>
<accession>F8KGN5</accession>
<feature type="transmembrane region" description="Helical" evidence="1">
    <location>
        <begin position="144"/>
        <end position="162"/>
    </location>
</feature>
<feature type="transmembrane region" description="Helical" evidence="1">
    <location>
        <begin position="204"/>
        <end position="228"/>
    </location>
</feature>
<evidence type="ECO:0000313" key="3">
    <source>
        <dbReference type="EMBL" id="CCC04636.1"/>
    </source>
</evidence>